<name>A0A8D8YW21_9HEMI</name>
<proteinExistence type="predicted"/>
<protein>
    <submittedName>
        <fullName evidence="1">Uncharacterized protein</fullName>
    </submittedName>
</protein>
<accession>A0A8D8YW21</accession>
<dbReference type="AlphaFoldDB" id="A0A8D8YW21"/>
<dbReference type="EMBL" id="HBUF01398553">
    <property type="protein sequence ID" value="CAG6736208.1"/>
    <property type="molecule type" value="Transcribed_RNA"/>
</dbReference>
<reference evidence="1" key="1">
    <citation type="submission" date="2021-05" db="EMBL/GenBank/DDBJ databases">
        <authorList>
            <person name="Alioto T."/>
            <person name="Alioto T."/>
            <person name="Gomez Garrido J."/>
        </authorList>
    </citation>
    <scope>NUCLEOTIDE SEQUENCE</scope>
</reference>
<evidence type="ECO:0000313" key="1">
    <source>
        <dbReference type="EMBL" id="CAG6736208.1"/>
    </source>
</evidence>
<organism evidence="1">
    <name type="scientific">Cacopsylla melanoneura</name>
    <dbReference type="NCBI Taxonomy" id="428564"/>
    <lineage>
        <taxon>Eukaryota</taxon>
        <taxon>Metazoa</taxon>
        <taxon>Ecdysozoa</taxon>
        <taxon>Arthropoda</taxon>
        <taxon>Hexapoda</taxon>
        <taxon>Insecta</taxon>
        <taxon>Pterygota</taxon>
        <taxon>Neoptera</taxon>
        <taxon>Paraneoptera</taxon>
        <taxon>Hemiptera</taxon>
        <taxon>Sternorrhyncha</taxon>
        <taxon>Psylloidea</taxon>
        <taxon>Psyllidae</taxon>
        <taxon>Psyllinae</taxon>
        <taxon>Cacopsylla</taxon>
    </lineage>
</organism>
<sequence length="104" mass="12253">MFKNKKVLLELGLAHYYALRYLLLVRRSLLKFYSSRSAPNSHHYVVFVPRFPSPTIMSYSYQGFYSREKLFFVQMAVCPLISVFSREKKKLCPVGWHLASSFHP</sequence>